<gene>
    <name evidence="1" type="ORF">O181_067574</name>
</gene>
<reference evidence="1" key="1">
    <citation type="submission" date="2021-03" db="EMBL/GenBank/DDBJ databases">
        <title>Draft genome sequence of rust myrtle Austropuccinia psidii MF-1, a brazilian biotype.</title>
        <authorList>
            <person name="Quecine M.C."/>
            <person name="Pachon D.M.R."/>
            <person name="Bonatelli M.L."/>
            <person name="Correr F.H."/>
            <person name="Franceschini L.M."/>
            <person name="Leite T.F."/>
            <person name="Margarido G.R.A."/>
            <person name="Almeida C.A."/>
            <person name="Ferrarezi J.A."/>
            <person name="Labate C.A."/>
        </authorList>
    </citation>
    <scope>NUCLEOTIDE SEQUENCE</scope>
    <source>
        <strain evidence="1">MF-1</strain>
    </source>
</reference>
<organism evidence="1 2">
    <name type="scientific">Austropuccinia psidii MF-1</name>
    <dbReference type="NCBI Taxonomy" id="1389203"/>
    <lineage>
        <taxon>Eukaryota</taxon>
        <taxon>Fungi</taxon>
        <taxon>Dikarya</taxon>
        <taxon>Basidiomycota</taxon>
        <taxon>Pucciniomycotina</taxon>
        <taxon>Pucciniomycetes</taxon>
        <taxon>Pucciniales</taxon>
        <taxon>Sphaerophragmiaceae</taxon>
        <taxon>Austropuccinia</taxon>
    </lineage>
</organism>
<dbReference type="EMBL" id="AVOT02033876">
    <property type="protein sequence ID" value="MBW0527859.1"/>
    <property type="molecule type" value="Genomic_DNA"/>
</dbReference>
<protein>
    <submittedName>
        <fullName evidence="1">Uncharacterized protein</fullName>
    </submittedName>
</protein>
<sequence length="183" mass="20086">MTCDSNESHIIGAGPSVSLSDNMVRQENIETASKVTRLFPASAVISDHNSPIIITQNHQPEPIYYELISLNISNTLKKANNLVNNQEPAISPQEAPKKGHRCYYGRGQSITEGQGSVDDLQNNQLCHSEADNTVLPSNRAETATRSLSGHIKSQPEGLQQCIAAQRVPDPCRSMEKLHEFLPD</sequence>
<keyword evidence="2" id="KW-1185">Reference proteome</keyword>
<proteinExistence type="predicted"/>
<accession>A0A9Q3I6P2</accession>
<dbReference type="AlphaFoldDB" id="A0A9Q3I6P2"/>
<name>A0A9Q3I6P2_9BASI</name>
<evidence type="ECO:0000313" key="1">
    <source>
        <dbReference type="EMBL" id="MBW0527859.1"/>
    </source>
</evidence>
<dbReference type="Proteomes" id="UP000765509">
    <property type="component" value="Unassembled WGS sequence"/>
</dbReference>
<comment type="caution">
    <text evidence="1">The sequence shown here is derived from an EMBL/GenBank/DDBJ whole genome shotgun (WGS) entry which is preliminary data.</text>
</comment>
<evidence type="ECO:0000313" key="2">
    <source>
        <dbReference type="Proteomes" id="UP000765509"/>
    </source>
</evidence>